<name>A0ABD3XEU4_SINWO</name>
<protein>
    <submittedName>
        <fullName evidence="2">Uncharacterized protein</fullName>
    </submittedName>
</protein>
<dbReference type="EMBL" id="JBJQND010000002">
    <property type="protein sequence ID" value="KAL3884796.1"/>
    <property type="molecule type" value="Genomic_DNA"/>
</dbReference>
<reference evidence="2 3" key="1">
    <citation type="submission" date="2024-11" db="EMBL/GenBank/DDBJ databases">
        <title>Chromosome-level genome assembly of the freshwater bivalve Anodonta woodiana.</title>
        <authorList>
            <person name="Chen X."/>
        </authorList>
    </citation>
    <scope>NUCLEOTIDE SEQUENCE [LARGE SCALE GENOMIC DNA]</scope>
    <source>
        <strain evidence="2">MN2024</strain>
        <tissue evidence="2">Gills</tissue>
    </source>
</reference>
<evidence type="ECO:0000313" key="2">
    <source>
        <dbReference type="EMBL" id="KAL3884796.1"/>
    </source>
</evidence>
<keyword evidence="3" id="KW-1185">Reference proteome</keyword>
<dbReference type="Proteomes" id="UP001634394">
    <property type="component" value="Unassembled WGS sequence"/>
</dbReference>
<proteinExistence type="predicted"/>
<evidence type="ECO:0000256" key="1">
    <source>
        <dbReference type="SAM" id="SignalP"/>
    </source>
</evidence>
<feature type="signal peptide" evidence="1">
    <location>
        <begin position="1"/>
        <end position="23"/>
    </location>
</feature>
<evidence type="ECO:0000313" key="3">
    <source>
        <dbReference type="Proteomes" id="UP001634394"/>
    </source>
</evidence>
<dbReference type="AlphaFoldDB" id="A0ABD3XEU4"/>
<feature type="chain" id="PRO_5044841692" evidence="1">
    <location>
        <begin position="24"/>
        <end position="93"/>
    </location>
</feature>
<accession>A0ABD3XEU4</accession>
<organism evidence="2 3">
    <name type="scientific">Sinanodonta woodiana</name>
    <name type="common">Chinese pond mussel</name>
    <name type="synonym">Anodonta woodiana</name>
    <dbReference type="NCBI Taxonomy" id="1069815"/>
    <lineage>
        <taxon>Eukaryota</taxon>
        <taxon>Metazoa</taxon>
        <taxon>Spiralia</taxon>
        <taxon>Lophotrochozoa</taxon>
        <taxon>Mollusca</taxon>
        <taxon>Bivalvia</taxon>
        <taxon>Autobranchia</taxon>
        <taxon>Heteroconchia</taxon>
        <taxon>Palaeoheterodonta</taxon>
        <taxon>Unionida</taxon>
        <taxon>Unionoidea</taxon>
        <taxon>Unionidae</taxon>
        <taxon>Unioninae</taxon>
        <taxon>Sinanodonta</taxon>
    </lineage>
</organism>
<keyword evidence="1" id="KW-0732">Signal</keyword>
<sequence>MSFTSLNLTYFVSLCFIIASVDFKGCGAPQTLSYELARDVSDDLSALEREHRDNQSSDVLNGDLMVVSSVRLSKTSSIRTFMDKDCYYSLYGF</sequence>
<gene>
    <name evidence="2" type="ORF">ACJMK2_024897</name>
</gene>
<comment type="caution">
    <text evidence="2">The sequence shown here is derived from an EMBL/GenBank/DDBJ whole genome shotgun (WGS) entry which is preliminary data.</text>
</comment>